<dbReference type="RefSeq" id="XP_058975370.1">
    <property type="nucleotide sequence ID" value="XM_059119387.1"/>
</dbReference>
<keyword evidence="1" id="KW-1185">Reference proteome</keyword>
<proteinExistence type="predicted"/>
<dbReference type="GeneID" id="131801181"/>
<evidence type="ECO:0000313" key="1">
    <source>
        <dbReference type="Proteomes" id="UP001652621"/>
    </source>
</evidence>
<name>A0ABM3UPA9_MUSDO</name>
<protein>
    <submittedName>
        <fullName evidence="2">Uncharacterized protein LOC131801181</fullName>
    </submittedName>
</protein>
<organism evidence="1 2">
    <name type="scientific">Musca domestica</name>
    <name type="common">House fly</name>
    <dbReference type="NCBI Taxonomy" id="7370"/>
    <lineage>
        <taxon>Eukaryota</taxon>
        <taxon>Metazoa</taxon>
        <taxon>Ecdysozoa</taxon>
        <taxon>Arthropoda</taxon>
        <taxon>Hexapoda</taxon>
        <taxon>Insecta</taxon>
        <taxon>Pterygota</taxon>
        <taxon>Neoptera</taxon>
        <taxon>Endopterygota</taxon>
        <taxon>Diptera</taxon>
        <taxon>Brachycera</taxon>
        <taxon>Muscomorpha</taxon>
        <taxon>Muscoidea</taxon>
        <taxon>Muscidae</taxon>
        <taxon>Musca</taxon>
    </lineage>
</organism>
<reference evidence="2" key="1">
    <citation type="submission" date="2025-08" db="UniProtKB">
        <authorList>
            <consortium name="RefSeq"/>
        </authorList>
    </citation>
    <scope>IDENTIFICATION</scope>
    <source>
        <strain evidence="2">Aabys</strain>
        <tissue evidence="2">Whole body</tissue>
    </source>
</reference>
<sequence length="186" mass="20342">MDFYNHIQHKLAILNQKCGQENRLDEVDRNIQTGLKTFITRLPIHMRTVLCALKPQSMEEALHELSSAGFLNNEKKKDKPQPSPQQQHWQPKIMQPRSTATLATNDNAATLPTTTTTLATKNNAATLPTTATLATKDNAATLPTTTTLAAENCTTKFPATWIATTLLQASATTNQTTASNIISTKA</sequence>
<dbReference type="Proteomes" id="UP001652621">
    <property type="component" value="Unplaced"/>
</dbReference>
<accession>A0ABM3UPA9</accession>
<gene>
    <name evidence="2" type="primary">LOC131801181</name>
</gene>
<evidence type="ECO:0000313" key="2">
    <source>
        <dbReference type="RefSeq" id="XP_058975370.1"/>
    </source>
</evidence>